<dbReference type="AlphaFoldDB" id="A0A6N2NDY6"/>
<dbReference type="SUPFAM" id="SSF47699">
    <property type="entry name" value="Bifunctional inhibitor/lipid-transfer protein/seed storage 2S albumin"/>
    <property type="match status" value="1"/>
</dbReference>
<comment type="similarity">
    <text evidence="2">Belongs to the DNA2/NAM7 helicase family. SDE3 subfamily.</text>
</comment>
<evidence type="ECO:0000256" key="7">
    <source>
        <dbReference type="ARBA" id="ARBA00022806"/>
    </source>
</evidence>
<accession>A0A6N2NDY6</accession>
<comment type="catalytic activity">
    <reaction evidence="11">
        <text>ATP + H2O = ADP + phosphate + H(+)</text>
        <dbReference type="Rhea" id="RHEA:13065"/>
        <dbReference type="ChEBI" id="CHEBI:15377"/>
        <dbReference type="ChEBI" id="CHEBI:15378"/>
        <dbReference type="ChEBI" id="CHEBI:30616"/>
        <dbReference type="ChEBI" id="CHEBI:43474"/>
        <dbReference type="ChEBI" id="CHEBI:456216"/>
        <dbReference type="EC" id="3.6.4.13"/>
    </reaction>
</comment>
<dbReference type="Gene3D" id="1.10.110.10">
    <property type="entry name" value="Plant lipid-transfer and hydrophobic proteins"/>
    <property type="match status" value="1"/>
</dbReference>
<reference evidence="14" key="1">
    <citation type="submission" date="2019-03" db="EMBL/GenBank/DDBJ databases">
        <authorList>
            <person name="Mank J."/>
            <person name="Almeida P."/>
        </authorList>
    </citation>
    <scope>NUCLEOTIDE SEQUENCE</scope>
    <source>
        <strain evidence="14">78183</strain>
    </source>
</reference>
<dbReference type="Pfam" id="PF21634">
    <property type="entry name" value="MOV-10_beta-barrel"/>
    <property type="match status" value="1"/>
</dbReference>
<keyword evidence="6" id="KW-0378">Hydrolase</keyword>
<feature type="compositionally biased region" description="Basic and acidic residues" evidence="12">
    <location>
        <begin position="1018"/>
        <end position="1031"/>
    </location>
</feature>
<dbReference type="FunFam" id="3.40.50.300:FF:001199">
    <property type="entry name" value="Probable RNA helicase SDE3"/>
    <property type="match status" value="1"/>
</dbReference>
<keyword evidence="7" id="KW-0347">Helicase</keyword>
<dbReference type="GO" id="GO:0036464">
    <property type="term" value="C:cytoplasmic ribonucleoprotein granule"/>
    <property type="evidence" value="ECO:0007669"/>
    <property type="project" value="UniProtKB-SubCell"/>
</dbReference>
<dbReference type="InterPro" id="IPR049080">
    <property type="entry name" value="MOV-10-like_beta-barrel"/>
</dbReference>
<evidence type="ECO:0000256" key="10">
    <source>
        <dbReference type="ARBA" id="ARBA00023158"/>
    </source>
</evidence>
<dbReference type="GO" id="GO:0032574">
    <property type="term" value="F:5'-3' RNA helicase activity"/>
    <property type="evidence" value="ECO:0007669"/>
    <property type="project" value="InterPro"/>
</dbReference>
<gene>
    <name evidence="14" type="ORF">SVIM_LOCUS501101</name>
</gene>
<dbReference type="PANTHER" id="PTHR45418">
    <property type="entry name" value="CANCER/TESTIS ANTIGEN 55"/>
    <property type="match status" value="1"/>
</dbReference>
<feature type="domain" description="Bifunctional inhibitor/plant lipid transfer protein/seed storage helical" evidence="13">
    <location>
        <begin position="1068"/>
        <end position="1199"/>
    </location>
</feature>
<feature type="region of interest" description="Disordered" evidence="12">
    <location>
        <begin position="1198"/>
        <end position="1222"/>
    </location>
</feature>
<dbReference type="CDD" id="cd00010">
    <property type="entry name" value="AAI_LTSS"/>
    <property type="match status" value="1"/>
</dbReference>
<evidence type="ECO:0000256" key="2">
    <source>
        <dbReference type="ARBA" id="ARBA00005601"/>
    </source>
</evidence>
<sequence>MGTVDDKWGDECSVIGDKGEIDYIDYQNDKSVCGYDPSEEGPIIISAPFPFVEGKPRSVFVGETAIDSITITNTTSEAVDLWTKIYASTPEDSFKLSLMKPPSTNDVKCQAGFIDFSVMEDRMLQPGEALTIWLSCKPMELGLYTTVVHFDAGNDRIERVAFLLADDNISQSLASKNPYSRSQRKKKISTDNFVAGSRPARAMGRPYKNRLPRYDIPQDIRALIERKQIPDVIAGGLTINNYASYFKTLLIMEEIQLEEDMGRHDMECVTMRRRGGYLSLVVPGLAERRPSLLQGDDIFVKLADADDTTIPYQGYIYRVEADEVYLKFNNEFHLCHNDGHLYNVHFKYNRVNMRRLYQAVDASKDLEMEMLFPSESYGSRLIETSTLVPISCSLNEEQICSVEMILGCKGGPPYVIYGPPGTGKTMTIIEAILQLYQNRKHARARILVCAPSNSAADHLLEKLLSEKAVHIQEKEIFRLNATSRPFEDIKPDLIRFCLFDEHIFSCPPLRALTRYRIIISTYTSASLLNAEGVQRGQFSHIFLDEAGQASEPESMISISNFCNRDTVVVLAGDPMQLGPVIFSRDAESYGLGKSYLERLFEYESYSSGDENYVTKLVRNYRCHPEILHLPSTLFYEGELIACKESNDDSTSLMTLTNLLPGKNFPVLFFGIQGCDEREGNNPSWFNRIEASKVVEIIKKLTTRGNLSDSDIGVITPYRQQVLKVKKTLENMDMPDIKVGSVEQFQGQEKKVIIVSTVRSTIKHNDFDRVHCLGFLSNPRRFNVAITRAKSLLIVTGNPHIISKSASQLAQTFFTSINSYMQLHRYLSLYSSACRLMCMRVKDASSLPTMGILAVFYMDDKKFLSGSPELERIFVDEYWNKLLWHCVDHDSYQGCALPEKSLEPVDNYPAYEDRINYDGEQPSSSGEAGWDHPGSSQAEIPEPVTDEAQWSDAEQVRQIQNLIERKQKLPSPELNALDKASQHRDVAVSTWLRQGEKATNSSLHQDGEPGEGAAAARSLEVRSGRENDDRRKNFLISKNHVSLILKGKVQRPNPSKAYSSKLLGNEKTCQTGQVGCPHSRPSEPSRVPIKAIFLSPRPIKLLKLENYQEIFTFHEHFRHLTWRFNGPHGDINGFGHGPGNSSTPSSQCCTQLASVVRSSPQCLCQVLNGGGTALGINVNQTQAIALPGACKVQTPPISSCNGASPAASPAGAPEAPSSPSGTT</sequence>
<evidence type="ECO:0000256" key="6">
    <source>
        <dbReference type="ARBA" id="ARBA00022801"/>
    </source>
</evidence>
<evidence type="ECO:0000256" key="1">
    <source>
        <dbReference type="ARBA" id="ARBA00004331"/>
    </source>
</evidence>
<evidence type="ECO:0000259" key="13">
    <source>
        <dbReference type="SMART" id="SM00499"/>
    </source>
</evidence>
<evidence type="ECO:0000313" key="14">
    <source>
        <dbReference type="EMBL" id="VFU65311.1"/>
    </source>
</evidence>
<dbReference type="PANTHER" id="PTHR45418:SF1">
    <property type="entry name" value="CANCER_TESTIS ANTIGEN 55"/>
    <property type="match status" value="1"/>
</dbReference>
<dbReference type="InterPro" id="IPR041677">
    <property type="entry name" value="DNA2/NAM7_AAA_11"/>
</dbReference>
<keyword evidence="9" id="KW-0694">RNA-binding</keyword>
<evidence type="ECO:0000256" key="8">
    <source>
        <dbReference type="ARBA" id="ARBA00022840"/>
    </source>
</evidence>
<dbReference type="EMBL" id="CAADRP010002285">
    <property type="protein sequence ID" value="VFU65311.1"/>
    <property type="molecule type" value="Genomic_DNA"/>
</dbReference>
<evidence type="ECO:0000256" key="4">
    <source>
        <dbReference type="ARBA" id="ARBA00022490"/>
    </source>
</evidence>
<evidence type="ECO:0000256" key="11">
    <source>
        <dbReference type="ARBA" id="ARBA00047984"/>
    </source>
</evidence>
<dbReference type="EC" id="3.6.4.13" evidence="3"/>
<name>A0A6N2NDY6_SALVM</name>
<dbReference type="Pfam" id="PF14368">
    <property type="entry name" value="LTP_2"/>
    <property type="match status" value="1"/>
</dbReference>
<dbReference type="Pfam" id="PF13086">
    <property type="entry name" value="AAA_11"/>
    <property type="match status" value="2"/>
</dbReference>
<dbReference type="Pfam" id="PF13087">
    <property type="entry name" value="AAA_12"/>
    <property type="match status" value="1"/>
</dbReference>
<feature type="region of interest" description="Disordered" evidence="12">
    <location>
        <begin position="912"/>
        <end position="939"/>
    </location>
</feature>
<comment type="subcellular location">
    <subcellularLocation>
        <location evidence="1">Cytoplasm</location>
        <location evidence="1">Cytoplasmic ribonucleoprotein granule</location>
    </subcellularLocation>
</comment>
<dbReference type="GO" id="GO:0005524">
    <property type="term" value="F:ATP binding"/>
    <property type="evidence" value="ECO:0007669"/>
    <property type="project" value="UniProtKB-KW"/>
</dbReference>
<keyword evidence="10" id="KW-0943">RNA-mediated gene silencing</keyword>
<dbReference type="SUPFAM" id="SSF52540">
    <property type="entry name" value="P-loop containing nucleoside triphosphate hydrolases"/>
    <property type="match status" value="1"/>
</dbReference>
<proteinExistence type="inferred from homology"/>
<dbReference type="InterPro" id="IPR036312">
    <property type="entry name" value="Bifun_inhib/LTP/seed_sf"/>
</dbReference>
<dbReference type="GO" id="GO:0031047">
    <property type="term" value="P:regulatory ncRNA-mediated gene silencing"/>
    <property type="evidence" value="ECO:0007669"/>
    <property type="project" value="UniProtKB-KW"/>
</dbReference>
<dbReference type="CDD" id="cd18808">
    <property type="entry name" value="SF1_C_Upf1"/>
    <property type="match status" value="1"/>
</dbReference>
<dbReference type="GO" id="GO:0016787">
    <property type="term" value="F:hydrolase activity"/>
    <property type="evidence" value="ECO:0007669"/>
    <property type="project" value="UniProtKB-KW"/>
</dbReference>
<dbReference type="InterPro" id="IPR047187">
    <property type="entry name" value="SF1_C_Upf1"/>
</dbReference>
<dbReference type="CDD" id="cd18038">
    <property type="entry name" value="DEXXQc_Helz-like"/>
    <property type="match status" value="1"/>
</dbReference>
<dbReference type="FunFam" id="3.40.50.300:FF:000608">
    <property type="entry name" value="Mov10 RISC complex RNA helicase"/>
    <property type="match status" value="1"/>
</dbReference>
<keyword evidence="8" id="KW-0067">ATP-binding</keyword>
<dbReference type="InterPro" id="IPR027417">
    <property type="entry name" value="P-loop_NTPase"/>
</dbReference>
<evidence type="ECO:0000256" key="5">
    <source>
        <dbReference type="ARBA" id="ARBA00022741"/>
    </source>
</evidence>
<dbReference type="InterPro" id="IPR041679">
    <property type="entry name" value="DNA2/NAM7-like_C"/>
</dbReference>
<dbReference type="InterPro" id="IPR026122">
    <property type="entry name" value="MOV-10/SDE3_DEXXQ/H-box"/>
</dbReference>
<evidence type="ECO:0000256" key="3">
    <source>
        <dbReference type="ARBA" id="ARBA00012552"/>
    </source>
</evidence>
<keyword evidence="4" id="KW-0963">Cytoplasm</keyword>
<feature type="region of interest" description="Disordered" evidence="12">
    <location>
        <begin position="997"/>
        <end position="1031"/>
    </location>
</feature>
<dbReference type="FunFam" id="3.40.50.300:FF:001468">
    <property type="entry name" value="Probable RNA helicase SDE3"/>
    <property type="match status" value="1"/>
</dbReference>
<dbReference type="InterPro" id="IPR016140">
    <property type="entry name" value="Bifunc_inhib/LTP/seed_store"/>
</dbReference>
<dbReference type="SMART" id="SM00499">
    <property type="entry name" value="AAI"/>
    <property type="match status" value="1"/>
</dbReference>
<keyword evidence="5" id="KW-0547">Nucleotide-binding</keyword>
<feature type="compositionally biased region" description="Low complexity" evidence="12">
    <location>
        <begin position="1201"/>
        <end position="1222"/>
    </location>
</feature>
<evidence type="ECO:0000256" key="12">
    <source>
        <dbReference type="SAM" id="MobiDB-lite"/>
    </source>
</evidence>
<evidence type="ECO:0000256" key="9">
    <source>
        <dbReference type="ARBA" id="ARBA00022884"/>
    </source>
</evidence>
<dbReference type="Gene3D" id="3.40.50.300">
    <property type="entry name" value="P-loop containing nucleotide triphosphate hydrolases"/>
    <property type="match status" value="2"/>
</dbReference>
<protein>
    <recommendedName>
        <fullName evidence="3">RNA helicase</fullName>
        <ecNumber evidence="3">3.6.4.13</ecNumber>
    </recommendedName>
</protein>
<organism evidence="14">
    <name type="scientific">Salix viminalis</name>
    <name type="common">Common osier</name>
    <name type="synonym">Basket willow</name>
    <dbReference type="NCBI Taxonomy" id="40686"/>
    <lineage>
        <taxon>Eukaryota</taxon>
        <taxon>Viridiplantae</taxon>
        <taxon>Streptophyta</taxon>
        <taxon>Embryophyta</taxon>
        <taxon>Tracheophyta</taxon>
        <taxon>Spermatophyta</taxon>
        <taxon>Magnoliopsida</taxon>
        <taxon>eudicotyledons</taxon>
        <taxon>Gunneridae</taxon>
        <taxon>Pentapetalae</taxon>
        <taxon>rosids</taxon>
        <taxon>fabids</taxon>
        <taxon>Malpighiales</taxon>
        <taxon>Salicaceae</taxon>
        <taxon>Saliceae</taxon>
        <taxon>Salix</taxon>
    </lineage>
</organism>
<dbReference type="GO" id="GO:0003723">
    <property type="term" value="F:RNA binding"/>
    <property type="evidence" value="ECO:0007669"/>
    <property type="project" value="UniProtKB-KW"/>
</dbReference>